<reference evidence="11 12" key="1">
    <citation type="journal article" date="2018" name="BMC Genomics">
        <title>Genes significantly associated with lineage II food isolates of Listeria monocytogenes.</title>
        <authorList>
            <person name="Pirone-Davies C."/>
            <person name="Chen Y."/>
            <person name="Pightling A."/>
            <person name="Ryan G."/>
            <person name="Wang Y."/>
            <person name="Yao K."/>
            <person name="Hoffmann M."/>
            <person name="Allard M.W."/>
        </authorList>
    </citation>
    <scope>NUCLEOTIDE SEQUENCE [LARGE SCALE GENOMIC DNA]</scope>
    <source>
        <strain evidence="11 12">PNUSAL000550</strain>
    </source>
</reference>
<dbReference type="Proteomes" id="UP000272537">
    <property type="component" value="Unassembled WGS sequence"/>
</dbReference>
<evidence type="ECO:0000313" key="15">
    <source>
        <dbReference type="Proteomes" id="UP000528151"/>
    </source>
</evidence>
<dbReference type="EMBL" id="AABGUK010000001">
    <property type="protein sequence ID" value="EAH4241352.1"/>
    <property type="molecule type" value="Genomic_DNA"/>
</dbReference>
<dbReference type="REBASE" id="477345">
    <property type="entry name" value="M.LmoLM39ORF329P"/>
</dbReference>
<dbReference type="GO" id="GO:0003886">
    <property type="term" value="F:DNA (cytosine-5-)-methyltransferase activity"/>
    <property type="evidence" value="ECO:0007669"/>
    <property type="project" value="UniProtKB-EC"/>
</dbReference>
<dbReference type="NCBIfam" id="TIGR00675">
    <property type="entry name" value="dcm"/>
    <property type="match status" value="1"/>
</dbReference>
<evidence type="ECO:0000313" key="9">
    <source>
        <dbReference type="EMBL" id="EAG4463529.1"/>
    </source>
</evidence>
<dbReference type="AlphaFoldDB" id="A0A685BTW3"/>
<evidence type="ECO:0000256" key="6">
    <source>
        <dbReference type="RuleBase" id="RU000416"/>
    </source>
</evidence>
<protein>
    <recommendedName>
        <fullName evidence="7">Cytosine-specific methyltransferase</fullName>
        <ecNumber evidence="7">2.1.1.37</ecNumber>
    </recommendedName>
</protein>
<dbReference type="PRINTS" id="PR00105">
    <property type="entry name" value="C5METTRFRASE"/>
</dbReference>
<dbReference type="Pfam" id="PF00145">
    <property type="entry name" value="DNA_methylase"/>
    <property type="match status" value="1"/>
</dbReference>
<evidence type="ECO:0000313" key="11">
    <source>
        <dbReference type="EMBL" id="RKA07114.1"/>
    </source>
</evidence>
<evidence type="ECO:0000313" key="10">
    <source>
        <dbReference type="EMBL" id="EAH4241352.1"/>
    </source>
</evidence>
<dbReference type="InterPro" id="IPR050750">
    <property type="entry name" value="C5-MTase"/>
</dbReference>
<dbReference type="REBASE" id="477346">
    <property type="entry name" value="M.LmoLM43ORF2629P"/>
</dbReference>
<dbReference type="Proteomes" id="UP000527632">
    <property type="component" value="Unassembled WGS sequence"/>
</dbReference>
<dbReference type="Gene3D" id="3.40.50.150">
    <property type="entry name" value="Vaccinia Virus protein VP39"/>
    <property type="match status" value="1"/>
</dbReference>
<accession>A0A685BTW3</accession>
<dbReference type="RefSeq" id="WP_010958712.1">
    <property type="nucleotide sequence ID" value="NC_021825.2"/>
</dbReference>
<proteinExistence type="inferred from homology"/>
<name>A0A685BTW3_LISMN</name>
<dbReference type="PANTHER" id="PTHR46098:SF1">
    <property type="entry name" value="TRNA (CYTOSINE(38)-C(5))-METHYLTRANSFERASE"/>
    <property type="match status" value="1"/>
</dbReference>
<evidence type="ECO:0000256" key="3">
    <source>
        <dbReference type="ARBA" id="ARBA00022691"/>
    </source>
</evidence>
<dbReference type="GO" id="GO:0032259">
    <property type="term" value="P:methylation"/>
    <property type="evidence" value="ECO:0007669"/>
    <property type="project" value="UniProtKB-KW"/>
</dbReference>
<dbReference type="InterPro" id="IPR018117">
    <property type="entry name" value="C5_DNA_meth_AS"/>
</dbReference>
<evidence type="ECO:0000256" key="2">
    <source>
        <dbReference type="ARBA" id="ARBA00022679"/>
    </source>
</evidence>
<evidence type="ECO:0000256" key="4">
    <source>
        <dbReference type="ARBA" id="ARBA00022747"/>
    </source>
</evidence>
<dbReference type="InterPro" id="IPR001525">
    <property type="entry name" value="C5_MeTfrase"/>
</dbReference>
<dbReference type="GO" id="GO:0009307">
    <property type="term" value="P:DNA restriction-modification system"/>
    <property type="evidence" value="ECO:0007669"/>
    <property type="project" value="UniProtKB-KW"/>
</dbReference>
<keyword evidence="3 5" id="KW-0949">S-adenosyl-L-methionine</keyword>
<dbReference type="PROSITE" id="PS51679">
    <property type="entry name" value="SAM_MT_C5"/>
    <property type="match status" value="1"/>
</dbReference>
<reference evidence="10 14" key="2">
    <citation type="submission" date="2019-04" db="EMBL/GenBank/DDBJ databases">
        <authorList>
            <consortium name="GenomeTrakr: Next Generation Sequencing Network for Food Pathogen Tracability"/>
        </authorList>
    </citation>
    <scope>NUCLEOTIDE SEQUENCE [LARGE SCALE GENOMIC DNA]</scope>
    <source>
        <strain evidence="9 15">CFSAN063727</strain>
        <strain evidence="8 13">FDA00007096</strain>
        <strain evidence="10 14">LS1344</strain>
    </source>
</reference>
<evidence type="ECO:0000313" key="14">
    <source>
        <dbReference type="Proteomes" id="UP000527632"/>
    </source>
</evidence>
<dbReference type="EC" id="2.1.1.37" evidence="7"/>
<dbReference type="SUPFAM" id="SSF53335">
    <property type="entry name" value="S-adenosyl-L-methionine-dependent methyltransferases"/>
    <property type="match status" value="1"/>
</dbReference>
<comment type="caution">
    <text evidence="10">The sequence shown here is derived from an EMBL/GenBank/DDBJ whole genome shotgun (WGS) entry which is preliminary data.</text>
</comment>
<comment type="similarity">
    <text evidence="5 6">Belongs to the class I-like SAM-binding methyltransferase superfamily. C5-methyltransferase family.</text>
</comment>
<dbReference type="Proteomes" id="UP000365297">
    <property type="component" value="Unassembled WGS sequence"/>
</dbReference>
<feature type="active site" evidence="5">
    <location>
        <position position="91"/>
    </location>
</feature>
<dbReference type="EMBL" id="QXLS01000005">
    <property type="protein sequence ID" value="RKA07114.1"/>
    <property type="molecule type" value="Genomic_DNA"/>
</dbReference>
<dbReference type="InterPro" id="IPR029063">
    <property type="entry name" value="SAM-dependent_MTases_sf"/>
</dbReference>
<dbReference type="EMBL" id="AABBZO010000024">
    <property type="protein sequence ID" value="EAG4463529.1"/>
    <property type="molecule type" value="Genomic_DNA"/>
</dbReference>
<evidence type="ECO:0000256" key="5">
    <source>
        <dbReference type="PROSITE-ProRule" id="PRU01016"/>
    </source>
</evidence>
<keyword evidence="1 5" id="KW-0489">Methyltransferase</keyword>
<keyword evidence="2 5" id="KW-0808">Transferase</keyword>
<evidence type="ECO:0000313" key="12">
    <source>
        <dbReference type="Proteomes" id="UP000272537"/>
    </source>
</evidence>
<sequence length="469" mass="54346">MSLNIFSMFDGVGGFIVGLNDANEAIEKEMFRTTYSNQFEPSKKAQDAYEVGLYRFPEMNHIPDDIMTVSDNKFQEMHDAGVNMIVGGFPCQDYSVARSLKDEQGIAGKKGVLFWEIIRAINKIQPKYLILENVDRLLKSPSTQRGRDFAIMLGAFNKLGYSVEWRVINAAEYGRAQRRRRVFFFVYRNDTKWAKKIDEKYENEKLEEGLLEDVVIASNQYDDYIFQEGLFARQFPIENKIKYDGKRPRHASHFLGKDADYDDYILNISDNFTGTVWNTGIMRHGRYFTADTTPIEEPPISLGTIVEKAKQSFISQYDNLDLGIKEYNSYIEQYVISDEIKIEKFKTLRGSKKIPRKRPDGSEYFYAEGAMSPYDSFDLPARTMLTSEASVNRSTHLLFENNKYRLITPIEAELLQDFPINWTKYKMNEETNEVSEVSDRMRYFFMGNALVTGIVKRIGIELAKIESHE</sequence>
<comment type="catalytic activity">
    <reaction evidence="7">
        <text>a 2'-deoxycytidine in DNA + S-adenosyl-L-methionine = a 5-methyl-2'-deoxycytidine in DNA + S-adenosyl-L-homocysteine + H(+)</text>
        <dbReference type="Rhea" id="RHEA:13681"/>
        <dbReference type="Rhea" id="RHEA-COMP:11369"/>
        <dbReference type="Rhea" id="RHEA-COMP:11370"/>
        <dbReference type="ChEBI" id="CHEBI:15378"/>
        <dbReference type="ChEBI" id="CHEBI:57856"/>
        <dbReference type="ChEBI" id="CHEBI:59789"/>
        <dbReference type="ChEBI" id="CHEBI:85452"/>
        <dbReference type="ChEBI" id="CHEBI:85454"/>
        <dbReference type="EC" id="2.1.1.37"/>
    </reaction>
</comment>
<evidence type="ECO:0000313" key="8">
    <source>
        <dbReference type="EMBL" id="EAC5551300.1"/>
    </source>
</evidence>
<organism evidence="10 14">
    <name type="scientific">Listeria monocytogenes</name>
    <dbReference type="NCBI Taxonomy" id="1639"/>
    <lineage>
        <taxon>Bacteria</taxon>
        <taxon>Bacillati</taxon>
        <taxon>Bacillota</taxon>
        <taxon>Bacilli</taxon>
        <taxon>Bacillales</taxon>
        <taxon>Listeriaceae</taxon>
        <taxon>Listeria</taxon>
    </lineage>
</organism>
<evidence type="ECO:0000313" key="13">
    <source>
        <dbReference type="Proteomes" id="UP000365297"/>
    </source>
</evidence>
<dbReference type="EMBL" id="AAAIXK010000007">
    <property type="protein sequence ID" value="EAC5551300.1"/>
    <property type="molecule type" value="Genomic_DNA"/>
</dbReference>
<gene>
    <name evidence="10" type="primary">dcm</name>
    <name evidence="11" type="synonym">hhaim</name>
    <name evidence="8" type="ORF">ARY78_12755</name>
    <name evidence="9" type="ORF">CA369_14750</name>
    <name evidence="11" type="ORF">DYZ80_02326</name>
    <name evidence="10" type="ORF">E5F58_04965</name>
</gene>
<evidence type="ECO:0000256" key="7">
    <source>
        <dbReference type="RuleBase" id="RU000417"/>
    </source>
</evidence>
<dbReference type="Proteomes" id="UP000528151">
    <property type="component" value="Unassembled WGS sequence"/>
</dbReference>
<dbReference type="PROSITE" id="PS00094">
    <property type="entry name" value="C5_MTASE_1"/>
    <property type="match status" value="1"/>
</dbReference>
<keyword evidence="4" id="KW-0680">Restriction system</keyword>
<dbReference type="KEGG" id="lmok:CQ02_01715"/>
<evidence type="ECO:0000256" key="1">
    <source>
        <dbReference type="ARBA" id="ARBA00022603"/>
    </source>
</evidence>
<dbReference type="PANTHER" id="PTHR46098">
    <property type="entry name" value="TRNA (CYTOSINE(38)-C(5))-METHYLTRANSFERASE"/>
    <property type="match status" value="1"/>
</dbReference>